<comment type="caution">
    <text evidence="2">The sequence shown here is derived from an EMBL/GenBank/DDBJ whole genome shotgun (WGS) entry which is preliminary data.</text>
</comment>
<evidence type="ECO:0000313" key="2">
    <source>
        <dbReference type="EMBL" id="OVE85051.1"/>
    </source>
</evidence>
<feature type="region of interest" description="Disordered" evidence="1">
    <location>
        <begin position="87"/>
        <end position="106"/>
    </location>
</feature>
<dbReference type="AlphaFoldDB" id="A0A202E9X8"/>
<gene>
    <name evidence="2" type="ORF">B2G88_11920</name>
</gene>
<dbReference type="OrthoDB" id="201266at2157"/>
<reference evidence="2 3" key="1">
    <citation type="submission" date="2017-02" db="EMBL/GenBank/DDBJ databases">
        <title>Natronthermophilus aegyptiacus gen. nov.,sp. nov., an aerobic, extremely halophilic alkalithermophilic archaeon isolated from the athalassohaline Wadi An Natrun, Egypt.</title>
        <authorList>
            <person name="Zhao B."/>
        </authorList>
    </citation>
    <scope>NUCLEOTIDE SEQUENCE [LARGE SCALE GENOMIC DNA]</scope>
    <source>
        <strain evidence="2 3">CGMCC 1.3597</strain>
    </source>
</reference>
<feature type="compositionally biased region" description="Acidic residues" evidence="1">
    <location>
        <begin position="90"/>
        <end position="100"/>
    </location>
</feature>
<protein>
    <submittedName>
        <fullName evidence="2">Uncharacterized protein</fullName>
    </submittedName>
</protein>
<evidence type="ECO:0000256" key="1">
    <source>
        <dbReference type="SAM" id="MobiDB-lite"/>
    </source>
</evidence>
<accession>A0A202E9X8</accession>
<evidence type="ECO:0000313" key="3">
    <source>
        <dbReference type="Proteomes" id="UP000196084"/>
    </source>
</evidence>
<dbReference type="Proteomes" id="UP000196084">
    <property type="component" value="Unassembled WGS sequence"/>
</dbReference>
<proteinExistence type="predicted"/>
<keyword evidence="3" id="KW-1185">Reference proteome</keyword>
<dbReference type="Pfam" id="PF19128">
    <property type="entry name" value="DUF5811"/>
    <property type="match status" value="1"/>
</dbReference>
<dbReference type="InterPro" id="IPR043835">
    <property type="entry name" value="DUF5811"/>
</dbReference>
<dbReference type="RefSeq" id="WP_054862645.1">
    <property type="nucleotide sequence ID" value="NZ_MWPH01000002.1"/>
</dbReference>
<name>A0A202E9X8_9EURY</name>
<feature type="region of interest" description="Disordered" evidence="1">
    <location>
        <begin position="1"/>
        <end position="29"/>
    </location>
</feature>
<sequence>MNGNTPYAGIPGETAAGKRAAADVPNLSKDEKRLLHRDVSRIAAQTREFLPNEYIVDSEISTGATGPQVTVAVRPPIGHAVSAGFTPNLDADDADSDTPDLTDGVIAPDERDEVARGLAASAALQVKQAIGNNVTPTAR</sequence>
<organism evidence="2 3">
    <name type="scientific">Natronolimnobius baerhuensis</name>
    <dbReference type="NCBI Taxonomy" id="253108"/>
    <lineage>
        <taxon>Archaea</taxon>
        <taxon>Methanobacteriati</taxon>
        <taxon>Methanobacteriota</taxon>
        <taxon>Stenosarchaea group</taxon>
        <taxon>Halobacteria</taxon>
        <taxon>Halobacteriales</taxon>
        <taxon>Natrialbaceae</taxon>
        <taxon>Natronolimnobius</taxon>
    </lineage>
</organism>
<dbReference type="EMBL" id="MWPH01000002">
    <property type="protein sequence ID" value="OVE85051.1"/>
    <property type="molecule type" value="Genomic_DNA"/>
</dbReference>